<organism evidence="2 3">
    <name type="scientific">Racocetra fulgida</name>
    <dbReference type="NCBI Taxonomy" id="60492"/>
    <lineage>
        <taxon>Eukaryota</taxon>
        <taxon>Fungi</taxon>
        <taxon>Fungi incertae sedis</taxon>
        <taxon>Mucoromycota</taxon>
        <taxon>Glomeromycotina</taxon>
        <taxon>Glomeromycetes</taxon>
        <taxon>Diversisporales</taxon>
        <taxon>Gigasporaceae</taxon>
        <taxon>Racocetra</taxon>
    </lineage>
</organism>
<dbReference type="AlphaFoldDB" id="A0A9N9PEQ2"/>
<reference evidence="2" key="1">
    <citation type="submission" date="2021-06" db="EMBL/GenBank/DDBJ databases">
        <authorList>
            <person name="Kallberg Y."/>
            <person name="Tangrot J."/>
            <person name="Rosling A."/>
        </authorList>
    </citation>
    <scope>NUCLEOTIDE SEQUENCE</scope>
    <source>
        <strain evidence="2">IN212</strain>
    </source>
</reference>
<dbReference type="EMBL" id="CAJVPZ010096255">
    <property type="protein sequence ID" value="CAG8818694.1"/>
    <property type="molecule type" value="Genomic_DNA"/>
</dbReference>
<feature type="region of interest" description="Disordered" evidence="1">
    <location>
        <begin position="46"/>
        <end position="75"/>
    </location>
</feature>
<dbReference type="OrthoDB" id="676979at2759"/>
<protein>
    <submittedName>
        <fullName evidence="2">4937_t:CDS:1</fullName>
    </submittedName>
</protein>
<sequence length="75" mass="8804">IYGLSPKMFDGWDILQEKLEYFSMRKCLIDDISEIFIDAVVDGLKRRKGKDVKTDENEDKKEEADQMTKKSKDID</sequence>
<feature type="non-terminal residue" evidence="2">
    <location>
        <position position="75"/>
    </location>
</feature>
<keyword evidence="3" id="KW-1185">Reference proteome</keyword>
<accession>A0A9N9PEQ2</accession>
<evidence type="ECO:0000313" key="3">
    <source>
        <dbReference type="Proteomes" id="UP000789396"/>
    </source>
</evidence>
<evidence type="ECO:0000313" key="2">
    <source>
        <dbReference type="EMBL" id="CAG8818694.1"/>
    </source>
</evidence>
<comment type="caution">
    <text evidence="2">The sequence shown here is derived from an EMBL/GenBank/DDBJ whole genome shotgun (WGS) entry which is preliminary data.</text>
</comment>
<dbReference type="Proteomes" id="UP000789396">
    <property type="component" value="Unassembled WGS sequence"/>
</dbReference>
<feature type="non-terminal residue" evidence="2">
    <location>
        <position position="1"/>
    </location>
</feature>
<gene>
    <name evidence="2" type="ORF">RFULGI_LOCUS19445</name>
</gene>
<name>A0A9N9PEQ2_9GLOM</name>
<feature type="compositionally biased region" description="Basic and acidic residues" evidence="1">
    <location>
        <begin position="51"/>
        <end position="75"/>
    </location>
</feature>
<proteinExistence type="predicted"/>
<evidence type="ECO:0000256" key="1">
    <source>
        <dbReference type="SAM" id="MobiDB-lite"/>
    </source>
</evidence>